<name>A0AC58S4G4_TOBAC</name>
<proteinExistence type="predicted"/>
<reference evidence="2" key="2">
    <citation type="submission" date="2025-08" db="UniProtKB">
        <authorList>
            <consortium name="RefSeq"/>
        </authorList>
    </citation>
    <scope>IDENTIFICATION</scope>
    <source>
        <tissue evidence="2">Leaf</tissue>
    </source>
</reference>
<dbReference type="Proteomes" id="UP000790787">
    <property type="component" value="Chromosome 10"/>
</dbReference>
<reference evidence="1" key="1">
    <citation type="journal article" date="2014" name="Nat. Commun.">
        <title>The tobacco genome sequence and its comparison with those of tomato and potato.</title>
        <authorList>
            <person name="Sierro N."/>
            <person name="Battey J.N."/>
            <person name="Ouadi S."/>
            <person name="Bakaher N."/>
            <person name="Bovet L."/>
            <person name="Willig A."/>
            <person name="Goepfert S."/>
            <person name="Peitsch M.C."/>
            <person name="Ivanov N.V."/>
        </authorList>
    </citation>
    <scope>NUCLEOTIDE SEQUENCE [LARGE SCALE GENOMIC DNA]</scope>
</reference>
<organism evidence="1 2">
    <name type="scientific">Nicotiana tabacum</name>
    <name type="common">Common tobacco</name>
    <dbReference type="NCBI Taxonomy" id="4097"/>
    <lineage>
        <taxon>Eukaryota</taxon>
        <taxon>Viridiplantae</taxon>
        <taxon>Streptophyta</taxon>
        <taxon>Embryophyta</taxon>
        <taxon>Tracheophyta</taxon>
        <taxon>Spermatophyta</taxon>
        <taxon>Magnoliopsida</taxon>
        <taxon>eudicotyledons</taxon>
        <taxon>Gunneridae</taxon>
        <taxon>Pentapetalae</taxon>
        <taxon>asterids</taxon>
        <taxon>lamiids</taxon>
        <taxon>Solanales</taxon>
        <taxon>Solanaceae</taxon>
        <taxon>Nicotianoideae</taxon>
        <taxon>Nicotianeae</taxon>
        <taxon>Nicotiana</taxon>
    </lineage>
</organism>
<keyword evidence="1" id="KW-1185">Reference proteome</keyword>
<protein>
    <submittedName>
        <fullName evidence="2">Zinc finger BED domain-containing protein RICESLEEPER 1-like</fullName>
    </submittedName>
</protein>
<accession>A0AC58S4G4</accession>
<evidence type="ECO:0000313" key="2">
    <source>
        <dbReference type="RefSeq" id="XP_075079872.1"/>
    </source>
</evidence>
<dbReference type="RefSeq" id="XP_075079872.1">
    <property type="nucleotide sequence ID" value="XM_075223771.1"/>
</dbReference>
<gene>
    <name evidence="2" type="primary">LOC142165154</name>
</gene>
<evidence type="ECO:0000313" key="1">
    <source>
        <dbReference type="Proteomes" id="UP000790787"/>
    </source>
</evidence>
<sequence>MKTLLDEKLCKRNLLLMGRMLHVHCAAHILNLIVQEGLKVMQDSINNVRDSVLYWIGSSGRIETFEEVARLLHISYNKKLEYDCPTRWNSTYLILRTVLEYKDVFMKLSLNDFSCFPTEGQYSATEEVCDTLKLFYHITEEFSGTQYPTSIQFFSKVCDIKLELKALVKSLNPLISSMASAMVLKFKKYWDEVHILMGVAAIFDPKYKMRLIEFYLTHIYGRETASDKIQEVRSYCVDLFQEYKSRGAESSQASSSSEVVGHVEGDRLSSFDRFV</sequence>